<dbReference type="PANTHER" id="PTHR30204:SF97">
    <property type="entry name" value="MERR FAMILY REGULATORY PROTEIN"/>
    <property type="match status" value="1"/>
</dbReference>
<reference evidence="3" key="2">
    <citation type="submission" date="2020-09" db="EMBL/GenBank/DDBJ databases">
        <authorList>
            <person name="Sun Q."/>
            <person name="Ohkuma M."/>
        </authorList>
    </citation>
    <scope>NUCLEOTIDE SEQUENCE</scope>
    <source>
        <strain evidence="3">JCM 4784</strain>
    </source>
</reference>
<gene>
    <name evidence="3" type="ORF">GCM10018785_49580</name>
</gene>
<proteinExistence type="predicted"/>
<protein>
    <submittedName>
        <fullName evidence="3">MerR family transcriptional regulator</fullName>
    </submittedName>
</protein>
<keyword evidence="4" id="KW-1185">Reference proteome</keyword>
<reference evidence="3" key="1">
    <citation type="journal article" date="2014" name="Int. J. Syst. Evol. Microbiol.">
        <title>Complete genome sequence of Corynebacterium casei LMG S-19264T (=DSM 44701T), isolated from a smear-ripened cheese.</title>
        <authorList>
            <consortium name="US DOE Joint Genome Institute (JGI-PGF)"/>
            <person name="Walter F."/>
            <person name="Albersmeier A."/>
            <person name="Kalinowski J."/>
            <person name="Ruckert C."/>
        </authorList>
    </citation>
    <scope>NUCLEOTIDE SEQUENCE</scope>
    <source>
        <strain evidence="3">JCM 4784</strain>
    </source>
</reference>
<dbReference type="AlphaFoldDB" id="A0A918ZYD7"/>
<dbReference type="InterPro" id="IPR047057">
    <property type="entry name" value="MerR_fam"/>
</dbReference>
<name>A0A918ZYD7_9ACTN</name>
<evidence type="ECO:0000259" key="2">
    <source>
        <dbReference type="PROSITE" id="PS50937"/>
    </source>
</evidence>
<dbReference type="RefSeq" id="WP_190138240.1">
    <property type="nucleotide sequence ID" value="NZ_BNBT01000089.1"/>
</dbReference>
<dbReference type="InterPro" id="IPR009061">
    <property type="entry name" value="DNA-bd_dom_put_sf"/>
</dbReference>
<dbReference type="Proteomes" id="UP000608024">
    <property type="component" value="Unassembled WGS sequence"/>
</dbReference>
<evidence type="ECO:0000256" key="1">
    <source>
        <dbReference type="ARBA" id="ARBA00023125"/>
    </source>
</evidence>
<dbReference type="InterPro" id="IPR000551">
    <property type="entry name" value="MerR-type_HTH_dom"/>
</dbReference>
<evidence type="ECO:0000313" key="4">
    <source>
        <dbReference type="Proteomes" id="UP000608024"/>
    </source>
</evidence>
<dbReference type="SMART" id="SM00422">
    <property type="entry name" value="HTH_MERR"/>
    <property type="match status" value="1"/>
</dbReference>
<organism evidence="3 4">
    <name type="scientific">Streptomyces longispororuber</name>
    <dbReference type="NCBI Taxonomy" id="68230"/>
    <lineage>
        <taxon>Bacteria</taxon>
        <taxon>Bacillati</taxon>
        <taxon>Actinomycetota</taxon>
        <taxon>Actinomycetes</taxon>
        <taxon>Kitasatosporales</taxon>
        <taxon>Streptomycetaceae</taxon>
        <taxon>Streptomyces</taxon>
    </lineage>
</organism>
<dbReference type="CDD" id="cd01282">
    <property type="entry name" value="HTH_MerR-like_sg3"/>
    <property type="match status" value="1"/>
</dbReference>
<dbReference type="Pfam" id="PF13411">
    <property type="entry name" value="MerR_1"/>
    <property type="match status" value="1"/>
</dbReference>
<sequence>MRIGELARRTGVSERSLRYYEKQGLLAAERTPGGHREYADSAVDRVIRIQELYAAGLCSAKIVQLLPCIRDTDGGPAATATPFLVDQLTAERDRINRMITDLVRSRDVLDEVIDAASGATGDCPGQRSGADAAA</sequence>
<comment type="caution">
    <text evidence="3">The sequence shown here is derived from an EMBL/GenBank/DDBJ whole genome shotgun (WGS) entry which is preliminary data.</text>
</comment>
<dbReference type="PANTHER" id="PTHR30204">
    <property type="entry name" value="REDOX-CYCLING DRUG-SENSING TRANSCRIPTIONAL ACTIVATOR SOXR"/>
    <property type="match status" value="1"/>
</dbReference>
<feature type="domain" description="HTH merR-type" evidence="2">
    <location>
        <begin position="1"/>
        <end position="68"/>
    </location>
</feature>
<evidence type="ECO:0000313" key="3">
    <source>
        <dbReference type="EMBL" id="GHE75312.1"/>
    </source>
</evidence>
<accession>A0A918ZYD7</accession>
<dbReference type="GO" id="GO:0003700">
    <property type="term" value="F:DNA-binding transcription factor activity"/>
    <property type="evidence" value="ECO:0007669"/>
    <property type="project" value="InterPro"/>
</dbReference>
<dbReference type="EMBL" id="BNBT01000089">
    <property type="protein sequence ID" value="GHE75312.1"/>
    <property type="molecule type" value="Genomic_DNA"/>
</dbReference>
<dbReference type="PROSITE" id="PS50937">
    <property type="entry name" value="HTH_MERR_2"/>
    <property type="match status" value="1"/>
</dbReference>
<dbReference type="PROSITE" id="PS00552">
    <property type="entry name" value="HTH_MERR_1"/>
    <property type="match status" value="1"/>
</dbReference>
<keyword evidence="1" id="KW-0238">DNA-binding</keyword>
<dbReference type="GO" id="GO:0003677">
    <property type="term" value="F:DNA binding"/>
    <property type="evidence" value="ECO:0007669"/>
    <property type="project" value="UniProtKB-KW"/>
</dbReference>
<dbReference type="SUPFAM" id="SSF46955">
    <property type="entry name" value="Putative DNA-binding domain"/>
    <property type="match status" value="1"/>
</dbReference>
<dbReference type="Gene3D" id="1.10.1660.10">
    <property type="match status" value="1"/>
</dbReference>
<dbReference type="PRINTS" id="PR00040">
    <property type="entry name" value="HTHMERR"/>
</dbReference>